<dbReference type="HOGENOM" id="CLU_2630547_0_0_9"/>
<dbReference type="Proteomes" id="UP000002527">
    <property type="component" value="Chromosome"/>
</dbReference>
<accession>Q73CF2</accession>
<gene>
    <name evidence="1" type="ordered locus">BCE_1113</name>
</gene>
<reference evidence="1 2" key="1">
    <citation type="journal article" date="2004" name="Nucleic Acids Res.">
        <title>The genome sequence of Bacillus cereus ATCC 10987 reveals metabolic adaptations and a large plasmid related to Bacillus anthracis pXO1.</title>
        <authorList>
            <person name="Rasko D.A."/>
            <person name="Ravel J."/>
            <person name="Okstad O.A."/>
            <person name="Helgason E."/>
            <person name="Cer R.Z."/>
            <person name="Jiang L."/>
            <person name="Shores K.A."/>
            <person name="Fouts D.E."/>
            <person name="Tourasse N.J."/>
            <person name="Angiuoli S.V."/>
            <person name="Kolonay J."/>
            <person name="Nelson W.C."/>
            <person name="Kolsto A.-B."/>
            <person name="Fraser C.M."/>
            <person name="Read T.D."/>
        </authorList>
    </citation>
    <scope>NUCLEOTIDE SEQUENCE [LARGE SCALE GENOMIC DNA]</scope>
    <source>
        <strain evidence="2">ATCC 10987 / NRS 248</strain>
    </source>
</reference>
<evidence type="ECO:0000313" key="1">
    <source>
        <dbReference type="EMBL" id="AAS40044.1"/>
    </source>
</evidence>
<name>Q73CF2_BACC1</name>
<dbReference type="AlphaFoldDB" id="Q73CF2"/>
<protein>
    <submittedName>
        <fullName evidence="1">Uncharacterized protein</fullName>
    </submittedName>
</protein>
<dbReference type="KEGG" id="bca:BCE_1113"/>
<evidence type="ECO:0000313" key="2">
    <source>
        <dbReference type="Proteomes" id="UP000002527"/>
    </source>
</evidence>
<sequence length="77" mass="9279">MQYPLAQIIINVIHTYFLFRGTEARFPILQATLQFRSDEQIEWETDWKMQCSHHSYQIPLQLEGRDMITIMLEGRYS</sequence>
<organism evidence="1 2">
    <name type="scientific">Bacillus cereus (strain ATCC 10987 / NRS 248)</name>
    <dbReference type="NCBI Taxonomy" id="222523"/>
    <lineage>
        <taxon>Bacteria</taxon>
        <taxon>Bacillati</taxon>
        <taxon>Bacillota</taxon>
        <taxon>Bacilli</taxon>
        <taxon>Bacillales</taxon>
        <taxon>Bacillaceae</taxon>
        <taxon>Bacillus</taxon>
        <taxon>Bacillus cereus group</taxon>
    </lineage>
</organism>
<proteinExistence type="predicted"/>
<dbReference type="EMBL" id="AE017194">
    <property type="protein sequence ID" value="AAS40044.1"/>
    <property type="molecule type" value="Genomic_DNA"/>
</dbReference>